<dbReference type="InterPro" id="IPR000477">
    <property type="entry name" value="RT_dom"/>
</dbReference>
<evidence type="ECO:0000313" key="2">
    <source>
        <dbReference type="EMBL" id="KAJ4447480.1"/>
    </source>
</evidence>
<dbReference type="Pfam" id="PF00078">
    <property type="entry name" value="RVT_1"/>
    <property type="match status" value="1"/>
</dbReference>
<evidence type="ECO:0000259" key="1">
    <source>
        <dbReference type="PROSITE" id="PS50878"/>
    </source>
</evidence>
<protein>
    <recommendedName>
        <fullName evidence="1">Reverse transcriptase domain-containing protein</fullName>
    </recommendedName>
</protein>
<dbReference type="CDD" id="cd01650">
    <property type="entry name" value="RT_nLTR_like"/>
    <property type="match status" value="1"/>
</dbReference>
<evidence type="ECO:0000313" key="3">
    <source>
        <dbReference type="Proteomes" id="UP001148838"/>
    </source>
</evidence>
<dbReference type="Proteomes" id="UP001148838">
    <property type="component" value="Unassembled WGS sequence"/>
</dbReference>
<gene>
    <name evidence="2" type="ORF">ANN_09487</name>
</gene>
<organism evidence="2 3">
    <name type="scientific">Periplaneta americana</name>
    <name type="common">American cockroach</name>
    <name type="synonym">Blatta americana</name>
    <dbReference type="NCBI Taxonomy" id="6978"/>
    <lineage>
        <taxon>Eukaryota</taxon>
        <taxon>Metazoa</taxon>
        <taxon>Ecdysozoa</taxon>
        <taxon>Arthropoda</taxon>
        <taxon>Hexapoda</taxon>
        <taxon>Insecta</taxon>
        <taxon>Pterygota</taxon>
        <taxon>Neoptera</taxon>
        <taxon>Polyneoptera</taxon>
        <taxon>Dictyoptera</taxon>
        <taxon>Blattodea</taxon>
        <taxon>Blattoidea</taxon>
        <taxon>Blattidae</taxon>
        <taxon>Blattinae</taxon>
        <taxon>Periplaneta</taxon>
    </lineage>
</organism>
<proteinExistence type="predicted"/>
<feature type="domain" description="Reverse transcriptase" evidence="1">
    <location>
        <begin position="1"/>
        <end position="281"/>
    </location>
</feature>
<dbReference type="EMBL" id="JAJSOF020000005">
    <property type="protein sequence ID" value="KAJ4447480.1"/>
    <property type="molecule type" value="Genomic_DNA"/>
</dbReference>
<dbReference type="PANTHER" id="PTHR47027">
    <property type="entry name" value="REVERSE TRANSCRIPTASE DOMAIN-CONTAINING PROTEIN"/>
    <property type="match status" value="1"/>
</dbReference>
<dbReference type="PANTHER" id="PTHR47027:SF20">
    <property type="entry name" value="REVERSE TRANSCRIPTASE-LIKE PROTEIN WITH RNA-DIRECTED DNA POLYMERASE DOMAIN"/>
    <property type="match status" value="1"/>
</dbReference>
<accession>A0ABQ8TQ20</accession>
<comment type="caution">
    <text evidence="2">The sequence shown here is derived from an EMBL/GenBank/DDBJ whole genome shotgun (WGS) entry which is preliminary data.</text>
</comment>
<name>A0ABQ8TQ20_PERAM</name>
<dbReference type="InterPro" id="IPR043502">
    <property type="entry name" value="DNA/RNA_pol_sf"/>
</dbReference>
<dbReference type="PROSITE" id="PS50878">
    <property type="entry name" value="RT_POL"/>
    <property type="match status" value="1"/>
</dbReference>
<reference evidence="2 3" key="1">
    <citation type="journal article" date="2022" name="Allergy">
        <title>Genome assembly and annotation of Periplaneta americana reveal a comprehensive cockroach allergen profile.</title>
        <authorList>
            <person name="Wang L."/>
            <person name="Xiong Q."/>
            <person name="Saelim N."/>
            <person name="Wang L."/>
            <person name="Nong W."/>
            <person name="Wan A.T."/>
            <person name="Shi M."/>
            <person name="Liu X."/>
            <person name="Cao Q."/>
            <person name="Hui J.H.L."/>
            <person name="Sookrung N."/>
            <person name="Leung T.F."/>
            <person name="Tungtrongchitr A."/>
            <person name="Tsui S.K.W."/>
        </authorList>
    </citation>
    <scope>NUCLEOTIDE SEQUENCE [LARGE SCALE GENOMIC DNA]</scope>
    <source>
        <strain evidence="2">PWHHKU_190912</strain>
    </source>
</reference>
<dbReference type="SUPFAM" id="SSF56672">
    <property type="entry name" value="DNA/RNA polymerases"/>
    <property type="match status" value="1"/>
</dbReference>
<sequence>MRGLEQKAEEKEEELEPPDELDVAVAIDSLKNGKAPGIDKIPAELIKAEGKDMVETIYKVVKQIWQEEQMLSEYKAGFRAGRSTIDQIYTDKGMTEKFWEYNLYLYSLFVDFRTAYDSINRQGLYKIMIHQGIHPKIIRLVKMTMTETIAQVKIYDGSTEQFNIDNGLEQGDALEPMLFNLALHWVITQTGIDPNSTLVYKSIQIVGYADDLDVMGQSLTAIEEVYKDLEQGAAKIGLQINASKTKQMTQIRNKQNIYNPPNLTINMFEETEKFKYLGTVMTSNNNELIEVQSRITAANKAYFALSAILKSNCVHKETKLIIYLSK</sequence>
<keyword evidence="3" id="KW-1185">Reference proteome</keyword>